<dbReference type="AlphaFoldDB" id="B1INY1"/>
<gene>
    <name evidence="1" type="ordered locus">CLD_A0154</name>
</gene>
<dbReference type="Proteomes" id="UP000008541">
    <property type="component" value="Plasmid pCLD"/>
</dbReference>
<geneLocation type="plasmid" evidence="1 2">
    <name>pCLD</name>
</geneLocation>
<evidence type="ECO:0000313" key="1">
    <source>
        <dbReference type="EMBL" id="ACA47079.1"/>
    </source>
</evidence>
<reference evidence="1 2" key="1">
    <citation type="journal article" date="2007" name="PLoS ONE">
        <title>Analysis of the neurotoxin complex genes in Clostridium botulinum A1-A4 and B1 strains: BoNT/A3, /Ba4 and /B1 clusters are located within plasmids.</title>
        <authorList>
            <person name="Smith T.J."/>
            <person name="Hill K.K."/>
            <person name="Foley B.T."/>
            <person name="Detter J.C."/>
            <person name="Munk A.C."/>
            <person name="Bruce D.C."/>
            <person name="Doggett N.A."/>
            <person name="Smith L.A."/>
            <person name="Marks J.D."/>
            <person name="Xie G."/>
            <person name="Brettin T.S."/>
        </authorList>
    </citation>
    <scope>NUCLEOTIDE SEQUENCE [LARGE SCALE GENOMIC DNA]</scope>
    <source>
        <strain evidence="2">Okra / Type B1</strain>
        <plasmid evidence="1 2">pCLD</plasmid>
    </source>
</reference>
<evidence type="ECO:0000313" key="2">
    <source>
        <dbReference type="Proteomes" id="UP000008541"/>
    </source>
</evidence>
<organism evidence="1 2">
    <name type="scientific">Clostridium botulinum (strain Okra / Type B1)</name>
    <dbReference type="NCBI Taxonomy" id="498213"/>
    <lineage>
        <taxon>Bacteria</taxon>
        <taxon>Bacillati</taxon>
        <taxon>Bacillota</taxon>
        <taxon>Clostridia</taxon>
        <taxon>Eubacteriales</taxon>
        <taxon>Clostridiaceae</taxon>
        <taxon>Clostridium</taxon>
    </lineage>
</organism>
<dbReference type="RefSeq" id="WP_012291556.1">
    <property type="nucleotide sequence ID" value="NC_010379.1"/>
</dbReference>
<name>B1INY1_CLOBK</name>
<dbReference type="KEGG" id="cbb:CLD_A0154"/>
<sequence>MRLEKGNGKHGGYYITLYIGTKENTSFFEAPSESIDHAGIEYIQGRYPMIGTKAKEETFKRLYKNLFIETTEYQDRMIKHCIGLDYKKKPYRNRYETQSKDEDWNNLVKKGLAKMSDNIADNGLTWFWLTQQGVEYVLGKSVSQKVYERL</sequence>
<keyword evidence="1" id="KW-0614">Plasmid</keyword>
<proteinExistence type="predicted"/>
<dbReference type="HOGENOM" id="CLU_1737332_0_0_9"/>
<dbReference type="EMBL" id="CP000940">
    <property type="protein sequence ID" value="ACA47079.1"/>
    <property type="molecule type" value="Genomic_DNA"/>
</dbReference>
<protein>
    <submittedName>
        <fullName evidence="1">Uncharacterized protein</fullName>
    </submittedName>
</protein>
<accession>B1INY1</accession>